<dbReference type="PANTHER" id="PTHR31579">
    <property type="entry name" value="OS03G0796600 PROTEIN"/>
    <property type="match status" value="1"/>
</dbReference>
<feature type="region of interest" description="Disordered" evidence="1">
    <location>
        <begin position="318"/>
        <end position="353"/>
    </location>
</feature>
<feature type="compositionally biased region" description="Gly residues" evidence="1">
    <location>
        <begin position="344"/>
        <end position="353"/>
    </location>
</feature>
<feature type="non-terminal residue" evidence="2">
    <location>
        <position position="1"/>
    </location>
</feature>
<dbReference type="EMBL" id="AK371905">
    <property type="protein sequence ID" value="BAK03103.1"/>
    <property type="molecule type" value="mRNA"/>
</dbReference>
<feature type="region of interest" description="Disordered" evidence="1">
    <location>
        <begin position="1"/>
        <end position="59"/>
    </location>
</feature>
<dbReference type="PANTHER" id="PTHR31579:SF86">
    <property type="entry name" value="OS03G0162500 PROTEIN"/>
    <property type="match status" value="1"/>
</dbReference>
<proteinExistence type="evidence at transcript level"/>
<accession>F2E6Y1</accession>
<name>F2E6Y1_HORVV</name>
<dbReference type="Pfam" id="PF04720">
    <property type="entry name" value="PDDEXK_6"/>
    <property type="match status" value="1"/>
</dbReference>
<dbReference type="AlphaFoldDB" id="F2E6Y1"/>
<organism evidence="2">
    <name type="scientific">Hordeum vulgare subsp. vulgare</name>
    <name type="common">Domesticated barley</name>
    <dbReference type="NCBI Taxonomy" id="112509"/>
    <lineage>
        <taxon>Eukaryota</taxon>
        <taxon>Viridiplantae</taxon>
        <taxon>Streptophyta</taxon>
        <taxon>Embryophyta</taxon>
        <taxon>Tracheophyta</taxon>
        <taxon>Spermatophyta</taxon>
        <taxon>Magnoliopsida</taxon>
        <taxon>Liliopsida</taxon>
        <taxon>Poales</taxon>
        <taxon>Poaceae</taxon>
        <taxon>BOP clade</taxon>
        <taxon>Pooideae</taxon>
        <taxon>Triticodae</taxon>
        <taxon>Triticeae</taxon>
        <taxon>Hordeinae</taxon>
        <taxon>Hordeum</taxon>
    </lineage>
</organism>
<sequence length="353" mass="37658">GKLNPSRADRRLCGRRTRDTKIAASSHADPARSLPLPAMRSAAAQIDPSPSPSPAALAKSRLKRLFERQVLRVSPAERLPPVPAGGDKDKDELEPSSVCLDGMVRSFLEDGGGAVGERAPAPRCCNCFNGGDASDDEDGPAAAEASAISDAAETIKGLVHCASLRERNLLADVSTLVERHRAAGARKRDLLRLLAASLRAMGHDAALCLSRWDKSSSHPAGEHAYVDVLLPAGSERGDRERVLVDVDFRSQFEVARPTKAYRAVLQRLPSAFVGREDRLRLLVAAAADSSRASLKKRGLHLAPWRKPEYMRAKWLSPYEREAPPPAPDAPAPASASASELADIGEGGGDGAKV</sequence>
<dbReference type="NCBIfam" id="TIGR01615">
    <property type="entry name" value="A_thal_3542"/>
    <property type="match status" value="1"/>
</dbReference>
<evidence type="ECO:0000313" key="2">
    <source>
        <dbReference type="EMBL" id="BAK03103.1"/>
    </source>
</evidence>
<feature type="compositionally biased region" description="Low complexity" evidence="1">
    <location>
        <begin position="41"/>
        <end position="59"/>
    </location>
</feature>
<dbReference type="InterPro" id="IPR006502">
    <property type="entry name" value="PDDEXK-like"/>
</dbReference>
<protein>
    <submittedName>
        <fullName evidence="2">Predicted protein</fullName>
    </submittedName>
</protein>
<reference evidence="2" key="1">
    <citation type="journal article" date="2011" name="Plant Physiol.">
        <title>Comprehensive sequence analysis of 24,783 barley full-length cDNAs derived from 12 clone libraries.</title>
        <authorList>
            <person name="Matsumoto T."/>
            <person name="Tanaka T."/>
            <person name="Sakai H."/>
            <person name="Amano N."/>
            <person name="Kanamori H."/>
            <person name="Kurita K."/>
            <person name="Kikuta A."/>
            <person name="Kamiya K."/>
            <person name="Yamamoto M."/>
            <person name="Ikawa H."/>
            <person name="Fujii N."/>
            <person name="Hori K."/>
            <person name="Itoh T."/>
            <person name="Sato K."/>
        </authorList>
    </citation>
    <scope>NUCLEOTIDE SEQUENCE</scope>
    <source>
        <tissue evidence="2">Shoot and root</tissue>
    </source>
</reference>
<feature type="compositionally biased region" description="Basic and acidic residues" evidence="1">
    <location>
        <begin position="7"/>
        <end position="21"/>
    </location>
</feature>
<evidence type="ECO:0000256" key="1">
    <source>
        <dbReference type="SAM" id="MobiDB-lite"/>
    </source>
</evidence>